<proteinExistence type="predicted"/>
<accession>Q4LEE3</accession>
<keyword evidence="1" id="KW-1133">Transmembrane helix</keyword>
<feature type="transmembrane region" description="Helical" evidence="1">
    <location>
        <begin position="12"/>
        <end position="30"/>
    </location>
</feature>
<sequence>MQQNRNRGSFSGFWLLMLLLIAVATASFFIRLSPGILGLALAAMAILLTLYWAKAVKNSLGSSAWDDYLLELRQEGDVVDVTAQVPGPETKVRVELLGRKLVLMGGMGFRRTVKLPFEAMLRELRYVNGILTARLVKRTASATTG</sequence>
<dbReference type="BioCyc" id="CCAL311458:G131R-1768-MONOMER"/>
<dbReference type="AlphaFoldDB" id="Q4LEE3"/>
<keyword evidence="1" id="KW-0812">Transmembrane</keyword>
<reference evidence="2 5" key="2">
    <citation type="journal article" date="2011" name="Nucleic Acids Res.">
        <title>Insights into the evolution of Archaea and eukaryotic protein modifier systems revealed by the genome of a novel archaeal group.</title>
        <authorList>
            <person name="Nunoura T."/>
            <person name="Takaki Y."/>
            <person name="Kakuta J."/>
            <person name="Nishi S."/>
            <person name="Sugahara J."/>
            <person name="Kazama H."/>
            <person name="Chee G."/>
            <person name="Hattori M."/>
            <person name="Kanai A."/>
            <person name="Atomi H."/>
            <person name="Takai K."/>
            <person name="Takami H."/>
        </authorList>
    </citation>
    <scope>NUCLEOTIDE SEQUENCE [LARGE SCALE GENOMIC DNA]</scope>
</reference>
<dbReference type="Proteomes" id="UP000008120">
    <property type="component" value="Chromosome"/>
</dbReference>
<reference evidence="2 5" key="1">
    <citation type="journal article" date="2005" name="Environ. Microbiol.">
        <title>Genetic and functional properties of uncultivated thermophilic crenarchaeotes from a subsurface gold mine as revealed by analysis of genome fragments.</title>
        <authorList>
            <person name="Nunoura T."/>
            <person name="Hirayama H."/>
            <person name="Takami H."/>
            <person name="Oida H."/>
            <person name="Nishi S."/>
            <person name="Shimamura S."/>
            <person name="Suzuki Y."/>
            <person name="Inagaki F."/>
            <person name="Takai K."/>
            <person name="Nealson K.H."/>
            <person name="Horikoshi K."/>
        </authorList>
    </citation>
    <scope>NUCLEOTIDE SEQUENCE [LARGE SCALE GENOMIC DNA]</scope>
</reference>
<dbReference type="KEGG" id="csu:CSUB_C1738"/>
<evidence type="ECO:0000256" key="1">
    <source>
        <dbReference type="SAM" id="Phobius"/>
    </source>
</evidence>
<dbReference type="EMBL" id="BA000048">
    <property type="protein sequence ID" value="BAJ51589.1"/>
    <property type="molecule type" value="Genomic_DNA"/>
</dbReference>
<protein>
    <submittedName>
        <fullName evidence="3">Hypothetical conserved protein</fullName>
    </submittedName>
</protein>
<dbReference type="STRING" id="311458.CSUB_C1738"/>
<keyword evidence="1" id="KW-0472">Membrane</keyword>
<reference evidence="3" key="3">
    <citation type="journal article" date="2012" name="PLoS ONE">
        <title>A Deeply Branching Thermophilic Bacterium with an Ancient Acetyl-CoA Pathway Dominates a Subsurface Ecosystem.</title>
        <authorList>
            <person name="Takami H."/>
            <person name="Noguchi H."/>
            <person name="Takaki Y."/>
            <person name="Uchiyama I."/>
            <person name="Toyoda A."/>
            <person name="Nishi S."/>
            <person name="Chee G.-J."/>
            <person name="Arai W."/>
            <person name="Nunoura T."/>
            <person name="Itoh T."/>
            <person name="Hattori M."/>
            <person name="Takai K."/>
        </authorList>
    </citation>
    <scope>NUCLEOTIDE SEQUENCE</scope>
</reference>
<feature type="transmembrane region" description="Helical" evidence="1">
    <location>
        <begin position="36"/>
        <end position="53"/>
    </location>
</feature>
<gene>
    <name evidence="4" type="ORF">CSUB_C1738</name>
    <name evidence="2" type="ORF">HGI-11</name>
    <name evidence="3" type="ORF">HGMM_F52F07C12</name>
</gene>
<evidence type="ECO:0000313" key="5">
    <source>
        <dbReference type="Proteomes" id="UP000008120"/>
    </source>
</evidence>
<evidence type="ECO:0000313" key="4">
    <source>
        <dbReference type="EMBL" id="BAJ51589.1"/>
    </source>
</evidence>
<evidence type="ECO:0000313" key="2">
    <source>
        <dbReference type="EMBL" id="BAE03280.1"/>
    </source>
</evidence>
<dbReference type="EMBL" id="AP011786">
    <property type="protein sequence ID" value="BAJ48964.1"/>
    <property type="molecule type" value="Genomic_DNA"/>
</dbReference>
<evidence type="ECO:0000313" key="3">
    <source>
        <dbReference type="EMBL" id="BAJ48964.1"/>
    </source>
</evidence>
<dbReference type="EMBL" id="AB201309">
    <property type="protein sequence ID" value="BAE03280.1"/>
    <property type="molecule type" value="Genomic_DNA"/>
</dbReference>
<organism evidence="2 5">
    <name type="scientific">Caldiarchaeum subterraneum</name>
    <dbReference type="NCBI Taxonomy" id="311458"/>
    <lineage>
        <taxon>Archaea</taxon>
        <taxon>Nitrososphaerota</taxon>
        <taxon>Candidatus Caldarchaeales</taxon>
        <taxon>Candidatus Caldarchaeaceae</taxon>
        <taxon>Candidatus Caldarchaeum</taxon>
    </lineage>
</organism>
<name>Q4LEE3_CALS0</name>